<accession>A0ABP7TAJ5</accession>
<dbReference type="InterPro" id="IPR058852">
    <property type="entry name" value="HTH_77"/>
</dbReference>
<dbReference type="Pfam" id="PF25872">
    <property type="entry name" value="HTH_77"/>
    <property type="match status" value="1"/>
</dbReference>
<reference evidence="6" key="1">
    <citation type="journal article" date="2019" name="Int. J. Syst. Evol. Microbiol.">
        <title>The Global Catalogue of Microorganisms (GCM) 10K type strain sequencing project: providing services to taxonomists for standard genome sequencing and annotation.</title>
        <authorList>
            <consortium name="The Broad Institute Genomics Platform"/>
            <consortium name="The Broad Institute Genome Sequencing Center for Infectious Disease"/>
            <person name="Wu L."/>
            <person name="Ma J."/>
        </authorList>
    </citation>
    <scope>NUCLEOTIDE SEQUENCE [LARGE SCALE GENOMIC DNA]</scope>
    <source>
        <strain evidence="6">JCM 17342</strain>
    </source>
</reference>
<dbReference type="PANTHER" id="PTHR47691:SF3">
    <property type="entry name" value="HTH-TYPE TRANSCRIPTIONAL REGULATOR RV0890C-RELATED"/>
    <property type="match status" value="1"/>
</dbReference>
<dbReference type="EMBL" id="BAABAL010000018">
    <property type="protein sequence ID" value="GAA4023479.1"/>
    <property type="molecule type" value="Genomic_DNA"/>
</dbReference>
<proteinExistence type="inferred from homology"/>
<dbReference type="PRINTS" id="PR00364">
    <property type="entry name" value="DISEASERSIST"/>
</dbReference>
<dbReference type="InterPro" id="IPR011990">
    <property type="entry name" value="TPR-like_helical_dom_sf"/>
</dbReference>
<dbReference type="SMART" id="SM00862">
    <property type="entry name" value="Trans_reg_C"/>
    <property type="match status" value="1"/>
</dbReference>
<dbReference type="Gene3D" id="1.10.10.10">
    <property type="entry name" value="Winged helix-like DNA-binding domain superfamily/Winged helix DNA-binding domain"/>
    <property type="match status" value="1"/>
</dbReference>
<dbReference type="SUPFAM" id="SSF48452">
    <property type="entry name" value="TPR-like"/>
    <property type="match status" value="2"/>
</dbReference>
<protein>
    <submittedName>
        <fullName evidence="5">BTAD domain-containing putative transcriptional regulator</fullName>
    </submittedName>
</protein>
<feature type="domain" description="OmpR/PhoB-type" evidence="4">
    <location>
        <begin position="1"/>
        <end position="92"/>
    </location>
</feature>
<dbReference type="Proteomes" id="UP001501747">
    <property type="component" value="Unassembled WGS sequence"/>
</dbReference>
<organism evidence="5 6">
    <name type="scientific">Allokutzneria multivorans</name>
    <dbReference type="NCBI Taxonomy" id="1142134"/>
    <lineage>
        <taxon>Bacteria</taxon>
        <taxon>Bacillati</taxon>
        <taxon>Actinomycetota</taxon>
        <taxon>Actinomycetes</taxon>
        <taxon>Pseudonocardiales</taxon>
        <taxon>Pseudonocardiaceae</taxon>
        <taxon>Allokutzneria</taxon>
    </lineage>
</organism>
<feature type="DNA-binding region" description="OmpR/PhoB-type" evidence="3">
    <location>
        <begin position="1"/>
        <end position="92"/>
    </location>
</feature>
<dbReference type="SUPFAM" id="SSF52540">
    <property type="entry name" value="P-loop containing nucleoside triphosphate hydrolases"/>
    <property type="match status" value="1"/>
</dbReference>
<comment type="caution">
    <text evidence="5">The sequence shown here is derived from an EMBL/GenBank/DDBJ whole genome shotgun (WGS) entry which is preliminary data.</text>
</comment>
<dbReference type="InterPro" id="IPR027417">
    <property type="entry name" value="P-loop_NTPase"/>
</dbReference>
<dbReference type="SUPFAM" id="SSF46894">
    <property type="entry name" value="C-terminal effector domain of the bipartite response regulators"/>
    <property type="match status" value="1"/>
</dbReference>
<dbReference type="CDD" id="cd15831">
    <property type="entry name" value="BTAD"/>
    <property type="match status" value="1"/>
</dbReference>
<dbReference type="InterPro" id="IPR016032">
    <property type="entry name" value="Sig_transdc_resp-reg_C-effctor"/>
</dbReference>
<comment type="similarity">
    <text evidence="1">Belongs to the AfsR/DnrI/RedD regulatory family.</text>
</comment>
<sequence length="1046" mass="112212">MRFGVLGPLAVWTELGEPVRVPGAKVRALLADLLVHAGEPVTADRLIEDLWGDAAPKDASGALHVKVSQLRRALADDRDLLVSQPAGYTLRVAEEAVDAGRFGALVRAARAASQPAESAALLGEALSLWRGEPFAEFAEEDFARAEAERLRELRLTAIEDHAEARLAVGEHASLIDELRALVDQHPLRERLRAAQMRALYRAGRQAEALDSYDRLRTELAEELGLDPGPAIVRLRQEILTQDPALDNAQRVTATNLPAQVSELVGRAGALTAARAALADARLVTLVGPGGVGKTRLAVETARASLDEGLDGVWLVELADVTRSADANVVAEKIAAAGGVRDDTREDGLATALRAQRALLVLDNCEHVIDSAARVAESLLTAAPELRVLATSREPLGITGEQLVAVPPLELPDPDDIDPESAGRLGSVELFVRRASAASPGFALRLDNIKVIASICRALDGLPLAIELAAGRVRALGVHDLAVRLDDRFRVLTTGSRTAPARQRTLRSMIDWSWDLLSPAERAVLRRLAAHPGSLSLASVEAVCAGDPVVGHDVLDVVAQLVDRSLVTVTTDGERTRYRLLESIRAYGAERLEEAGETSATQLRHARHFRDLVITANSHLRGPGQREHLRLLDEEAANVHAAVHSAVELGETALGLDLVTGMAWYWYLRGTLQVGHRLLSVVVEQAEPAAGARASAWRLGFGFLLGCEPDPLGQGEALLRRGAEPDVLAWTRCWLGFAGRSREPAAARELLDQARVEYERLGDRWHLAVTLMFTSENSLTRGDPAAAAAESERAAALFAELGDGWGQVQTAEVLTAVADIEGDHERSARLCEHALGAAEELRLWPAVAQLLGRRARVAVLQGDYPAAMEFGQRALQVATERSIAPQVGFARGGIALAARRMGLFDTAEAHLLSTLDWERSIRYATGMAFILAQLGFVAEQRGDAEAAFAWHRKGLAAARQAEDPRAVALSLEGFAGARVLVGDPVAAARLLGAAEAIRESAGFPLPPAERDDVDRIARSGEQALTSFAEEFLRGKGIPLGEILSTVE</sequence>
<dbReference type="SMART" id="SM01043">
    <property type="entry name" value="BTAD"/>
    <property type="match status" value="1"/>
</dbReference>
<evidence type="ECO:0000313" key="6">
    <source>
        <dbReference type="Proteomes" id="UP001501747"/>
    </source>
</evidence>
<dbReference type="InterPro" id="IPR001867">
    <property type="entry name" value="OmpR/PhoB-type_DNA-bd"/>
</dbReference>
<evidence type="ECO:0000256" key="2">
    <source>
        <dbReference type="ARBA" id="ARBA00023125"/>
    </source>
</evidence>
<keyword evidence="2 3" id="KW-0238">DNA-binding</keyword>
<evidence type="ECO:0000259" key="4">
    <source>
        <dbReference type="PROSITE" id="PS51755"/>
    </source>
</evidence>
<dbReference type="InterPro" id="IPR036388">
    <property type="entry name" value="WH-like_DNA-bd_sf"/>
</dbReference>
<dbReference type="Gene3D" id="1.25.40.10">
    <property type="entry name" value="Tetratricopeptide repeat domain"/>
    <property type="match status" value="2"/>
</dbReference>
<dbReference type="PROSITE" id="PS51755">
    <property type="entry name" value="OMPR_PHOB"/>
    <property type="match status" value="1"/>
</dbReference>
<keyword evidence="6" id="KW-1185">Reference proteome</keyword>
<dbReference type="Pfam" id="PF00486">
    <property type="entry name" value="Trans_reg_C"/>
    <property type="match status" value="1"/>
</dbReference>
<name>A0ABP7TAJ5_9PSEU</name>
<dbReference type="RefSeq" id="WP_344880578.1">
    <property type="nucleotide sequence ID" value="NZ_BAABAL010000018.1"/>
</dbReference>
<evidence type="ECO:0000313" key="5">
    <source>
        <dbReference type="EMBL" id="GAA4023479.1"/>
    </source>
</evidence>
<dbReference type="Pfam" id="PF03704">
    <property type="entry name" value="BTAD"/>
    <property type="match status" value="1"/>
</dbReference>
<gene>
    <name evidence="5" type="ORF">GCM10022247_54800</name>
</gene>
<evidence type="ECO:0000256" key="1">
    <source>
        <dbReference type="ARBA" id="ARBA00005820"/>
    </source>
</evidence>
<dbReference type="InterPro" id="IPR005158">
    <property type="entry name" value="BTAD"/>
</dbReference>
<dbReference type="PANTHER" id="PTHR47691">
    <property type="entry name" value="REGULATOR-RELATED"/>
    <property type="match status" value="1"/>
</dbReference>
<evidence type="ECO:0000256" key="3">
    <source>
        <dbReference type="PROSITE-ProRule" id="PRU01091"/>
    </source>
</evidence>